<dbReference type="SUPFAM" id="SSF56436">
    <property type="entry name" value="C-type lectin-like"/>
    <property type="match status" value="1"/>
</dbReference>
<dbReference type="RefSeq" id="WP_176976170.1">
    <property type="nucleotide sequence ID" value="NZ_JABZEO010000005.1"/>
</dbReference>
<accession>A0A850RII8</accession>
<dbReference type="InterPro" id="IPR042095">
    <property type="entry name" value="SUMF_sf"/>
</dbReference>
<dbReference type="InterPro" id="IPR016187">
    <property type="entry name" value="CTDL_fold"/>
</dbReference>
<feature type="region of interest" description="Disordered" evidence="1">
    <location>
        <begin position="1"/>
        <end position="22"/>
    </location>
</feature>
<sequence>MSSRSQSRRHEMGANPAHFQDHDRPVEQVSWEDAQAFVQALRSLVGYVVVRWRRVYLTAGETRCHLTRRSALERVRSRSRHYDLWREHFYAVFPDPAGLKGGRVESANASRRASETEKAVDRGAIPYKMRIVIK</sequence>
<dbReference type="EMBL" id="JABZEO010000005">
    <property type="protein sequence ID" value="NVZ09411.1"/>
    <property type="molecule type" value="Genomic_DNA"/>
</dbReference>
<dbReference type="AlphaFoldDB" id="A0A850RII8"/>
<comment type="caution">
    <text evidence="2">The sequence shown here is derived from an EMBL/GenBank/DDBJ whole genome shotgun (WGS) entry which is preliminary data.</text>
</comment>
<organism evidence="2 3">
    <name type="scientific">Allochromatium humboldtianum</name>
    <dbReference type="NCBI Taxonomy" id="504901"/>
    <lineage>
        <taxon>Bacteria</taxon>
        <taxon>Pseudomonadati</taxon>
        <taxon>Pseudomonadota</taxon>
        <taxon>Gammaproteobacteria</taxon>
        <taxon>Chromatiales</taxon>
        <taxon>Chromatiaceae</taxon>
        <taxon>Allochromatium</taxon>
    </lineage>
</organism>
<dbReference type="Proteomes" id="UP000592294">
    <property type="component" value="Unassembled WGS sequence"/>
</dbReference>
<evidence type="ECO:0000313" key="2">
    <source>
        <dbReference type="EMBL" id="NVZ09411.1"/>
    </source>
</evidence>
<dbReference type="Gene3D" id="3.90.1580.10">
    <property type="entry name" value="paralog of FGE (formylglycine-generating enzyme)"/>
    <property type="match status" value="1"/>
</dbReference>
<proteinExistence type="predicted"/>
<evidence type="ECO:0000313" key="3">
    <source>
        <dbReference type="Proteomes" id="UP000592294"/>
    </source>
</evidence>
<evidence type="ECO:0000256" key="1">
    <source>
        <dbReference type="SAM" id="MobiDB-lite"/>
    </source>
</evidence>
<keyword evidence="3" id="KW-1185">Reference proteome</keyword>
<gene>
    <name evidence="2" type="ORF">HW932_09060</name>
</gene>
<name>A0A850RII8_9GAMM</name>
<reference evidence="2 3" key="1">
    <citation type="submission" date="2020-06" db="EMBL/GenBank/DDBJ databases">
        <title>Whole-genome sequence of Allochromatium humboldtianum DSM 21881, type strain.</title>
        <authorList>
            <person name="Kyndt J.A."/>
            <person name="Meyer T.E."/>
        </authorList>
    </citation>
    <scope>NUCLEOTIDE SEQUENCE [LARGE SCALE GENOMIC DNA]</scope>
    <source>
        <strain evidence="2 3">DSM 21881</strain>
    </source>
</reference>
<protein>
    <submittedName>
        <fullName evidence="2">Uncharacterized protein</fullName>
    </submittedName>
</protein>